<dbReference type="eggNOG" id="COG0457">
    <property type="taxonomic scope" value="Bacteria"/>
</dbReference>
<dbReference type="PROSITE" id="PS50005">
    <property type="entry name" value="TPR"/>
    <property type="match status" value="1"/>
</dbReference>
<evidence type="ECO:0000313" key="3">
    <source>
        <dbReference type="Proteomes" id="UP000014975"/>
    </source>
</evidence>
<comment type="caution">
    <text evidence="2">The sequence shown here is derived from an EMBL/GenBank/DDBJ whole genome shotgun (WGS) entry which is preliminary data.</text>
</comment>
<dbReference type="PATRIC" id="fig|1121439.3.peg.1591"/>
<dbReference type="AlphaFoldDB" id="S7T6U6"/>
<dbReference type="PROSITE" id="PS50293">
    <property type="entry name" value="TPR_REGION"/>
    <property type="match status" value="1"/>
</dbReference>
<dbReference type="InterPro" id="IPR011990">
    <property type="entry name" value="TPR-like_helical_dom_sf"/>
</dbReference>
<organism evidence="2 3">
    <name type="scientific">Alkalidesulfovibrio alkalitolerans DSM 16529</name>
    <dbReference type="NCBI Taxonomy" id="1121439"/>
    <lineage>
        <taxon>Bacteria</taxon>
        <taxon>Pseudomonadati</taxon>
        <taxon>Thermodesulfobacteriota</taxon>
        <taxon>Desulfovibrionia</taxon>
        <taxon>Desulfovibrionales</taxon>
        <taxon>Desulfovibrionaceae</taxon>
        <taxon>Alkalidesulfovibrio</taxon>
    </lineage>
</organism>
<dbReference type="PANTHER" id="PTHR12558">
    <property type="entry name" value="CELL DIVISION CYCLE 16,23,27"/>
    <property type="match status" value="1"/>
</dbReference>
<keyword evidence="3" id="KW-1185">Reference proteome</keyword>
<dbReference type="Pfam" id="PF00515">
    <property type="entry name" value="TPR_1"/>
    <property type="match status" value="1"/>
</dbReference>
<gene>
    <name evidence="2" type="ORF">dsat_0243</name>
</gene>
<evidence type="ECO:0000256" key="1">
    <source>
        <dbReference type="PROSITE-ProRule" id="PRU00339"/>
    </source>
</evidence>
<dbReference type="SMART" id="SM00028">
    <property type="entry name" value="TPR"/>
    <property type="match status" value="3"/>
</dbReference>
<dbReference type="Gene3D" id="1.25.40.10">
    <property type="entry name" value="Tetratricopeptide repeat domain"/>
    <property type="match status" value="2"/>
</dbReference>
<dbReference type="Proteomes" id="UP000014975">
    <property type="component" value="Unassembled WGS sequence"/>
</dbReference>
<proteinExistence type="predicted"/>
<dbReference type="SUPFAM" id="SSF48452">
    <property type="entry name" value="TPR-like"/>
    <property type="match status" value="1"/>
</dbReference>
<dbReference type="RefSeq" id="WP_020886937.1">
    <property type="nucleotide sequence ID" value="NZ_ATHI01000026.1"/>
</dbReference>
<dbReference type="STRING" id="1121439.dsat_0243"/>
<dbReference type="PANTHER" id="PTHR12558:SF13">
    <property type="entry name" value="CELL DIVISION CYCLE PROTEIN 27 HOMOLOG"/>
    <property type="match status" value="1"/>
</dbReference>
<dbReference type="EMBL" id="ATHI01000026">
    <property type="protein sequence ID" value="EPR32802.1"/>
    <property type="molecule type" value="Genomic_DNA"/>
</dbReference>
<reference evidence="2 3" key="1">
    <citation type="journal article" date="2013" name="Genome Announc.">
        <title>Draft genome sequences for three mercury-methylating, sulfate-reducing bacteria.</title>
        <authorList>
            <person name="Brown S.D."/>
            <person name="Hurt R.A.Jr."/>
            <person name="Gilmour C.C."/>
            <person name="Elias D.A."/>
        </authorList>
    </citation>
    <scope>NUCLEOTIDE SEQUENCE [LARGE SCALE GENOMIC DNA]</scope>
    <source>
        <strain evidence="2 3">DSM 16529</strain>
    </source>
</reference>
<protein>
    <submittedName>
        <fullName evidence="2">Tetratricopeptide TPR_2 repeat-containing protein</fullName>
    </submittedName>
</protein>
<feature type="repeat" description="TPR" evidence="1">
    <location>
        <begin position="217"/>
        <end position="250"/>
    </location>
</feature>
<dbReference type="InterPro" id="IPR019734">
    <property type="entry name" value="TPR_rpt"/>
</dbReference>
<name>S7T6U6_9BACT</name>
<dbReference type="Pfam" id="PF13432">
    <property type="entry name" value="TPR_16"/>
    <property type="match status" value="1"/>
</dbReference>
<keyword evidence="1" id="KW-0802">TPR repeat</keyword>
<evidence type="ECO:0000313" key="2">
    <source>
        <dbReference type="EMBL" id="EPR32802.1"/>
    </source>
</evidence>
<sequence length="266" mass="30077">MRSSATQPGGLFMADESKSGLTMLENNKIRGVFSTQKLVKVGTGVTQRKTVQQAYYFAEENDAGEIELQALNTGLVPSGDKETIGKEELLEKYVPEPEFYQKEVFPKMRELQKTLARADRHRQRGETYSAEMEYGNALKVDEDNVRANFGIGLCYMARGESAKAEDILKRLVKLDAAFESEHKHLFNEFGINLRKNKLFGQSLEFYSRAAELSPMDENLHYNRGRVFFEMGDFAAAKASLEKALEINPQFEEAGKFLKYLAAKNLA</sequence>
<accession>S7T6U6</accession>